<evidence type="ECO:0000256" key="5">
    <source>
        <dbReference type="SAM" id="MobiDB-lite"/>
    </source>
</evidence>
<dbReference type="EMBL" id="VSWD01000010">
    <property type="protein sequence ID" value="KAK3091637.1"/>
    <property type="molecule type" value="Genomic_DNA"/>
</dbReference>
<feature type="compositionally biased region" description="Basic residues" evidence="5">
    <location>
        <begin position="358"/>
        <end position="367"/>
    </location>
</feature>
<comment type="caution">
    <text evidence="7">The sequence shown here is derived from an EMBL/GenBank/DDBJ whole genome shotgun (WGS) entry which is preliminary data.</text>
</comment>
<keyword evidence="3" id="KW-0597">Phosphoprotein</keyword>
<feature type="compositionally biased region" description="Basic and acidic residues" evidence="5">
    <location>
        <begin position="38"/>
        <end position="47"/>
    </location>
</feature>
<accession>A0AA88XSN4</accession>
<dbReference type="InterPro" id="IPR018972">
    <property type="entry name" value="Sas10_C_dom"/>
</dbReference>
<evidence type="ECO:0000313" key="8">
    <source>
        <dbReference type="Proteomes" id="UP001186944"/>
    </source>
</evidence>
<comment type="subcellular location">
    <subcellularLocation>
        <location evidence="1">Nucleus</location>
    </subcellularLocation>
</comment>
<feature type="region of interest" description="Disordered" evidence="5">
    <location>
        <begin position="358"/>
        <end position="407"/>
    </location>
</feature>
<evidence type="ECO:0000256" key="4">
    <source>
        <dbReference type="ARBA" id="ARBA00023242"/>
    </source>
</evidence>
<feature type="compositionally biased region" description="Acidic residues" evidence="5">
    <location>
        <begin position="427"/>
        <end position="457"/>
    </location>
</feature>
<dbReference type="PANTHER" id="PTHR13237">
    <property type="entry name" value="SOMETHING ABOUT SILENCING PROTEIN 10-RELATED"/>
    <property type="match status" value="1"/>
</dbReference>
<evidence type="ECO:0000259" key="6">
    <source>
        <dbReference type="Pfam" id="PF09368"/>
    </source>
</evidence>
<name>A0AA88XSN4_PINIB</name>
<feature type="compositionally biased region" description="Basic and acidic residues" evidence="5">
    <location>
        <begin position="397"/>
        <end position="407"/>
    </location>
</feature>
<dbReference type="Pfam" id="PF04000">
    <property type="entry name" value="Sas10_Utp3"/>
    <property type="match status" value="1"/>
</dbReference>
<dbReference type="GO" id="GO:0032040">
    <property type="term" value="C:small-subunit processome"/>
    <property type="evidence" value="ECO:0007669"/>
    <property type="project" value="TreeGrafter"/>
</dbReference>
<feature type="compositionally biased region" description="Basic residues" evidence="5">
    <location>
        <begin position="484"/>
        <end position="501"/>
    </location>
</feature>
<evidence type="ECO:0000256" key="2">
    <source>
        <dbReference type="ARBA" id="ARBA00010979"/>
    </source>
</evidence>
<protein>
    <recommendedName>
        <fullName evidence="6">Sas10 C-terminal domain-containing protein</fullName>
    </recommendedName>
</protein>
<reference evidence="7" key="1">
    <citation type="submission" date="2019-08" db="EMBL/GenBank/DDBJ databases">
        <title>The improved chromosome-level genome for the pearl oyster Pinctada fucata martensii using PacBio sequencing and Hi-C.</title>
        <authorList>
            <person name="Zheng Z."/>
        </authorList>
    </citation>
    <scope>NUCLEOTIDE SEQUENCE</scope>
    <source>
        <strain evidence="7">ZZ-2019</strain>
        <tissue evidence="7">Adductor muscle</tissue>
    </source>
</reference>
<organism evidence="7 8">
    <name type="scientific">Pinctada imbricata</name>
    <name type="common">Atlantic pearl-oyster</name>
    <name type="synonym">Pinctada martensii</name>
    <dbReference type="NCBI Taxonomy" id="66713"/>
    <lineage>
        <taxon>Eukaryota</taxon>
        <taxon>Metazoa</taxon>
        <taxon>Spiralia</taxon>
        <taxon>Lophotrochozoa</taxon>
        <taxon>Mollusca</taxon>
        <taxon>Bivalvia</taxon>
        <taxon>Autobranchia</taxon>
        <taxon>Pteriomorphia</taxon>
        <taxon>Pterioida</taxon>
        <taxon>Pterioidea</taxon>
        <taxon>Pteriidae</taxon>
        <taxon>Pinctada</taxon>
    </lineage>
</organism>
<feature type="domain" description="Sas10 C-terminal" evidence="6">
    <location>
        <begin position="458"/>
        <end position="530"/>
    </location>
</feature>
<sequence>MIGITIILKLKVKVQLTMPKKGKGKKKEVSVPVYDSDDERRYSREAVPDPNDDSYYHDEVDQYHAQKDKVLLEKGMRYEEEGQSESEEDVLGLGVEDDDLLSDEDIQNYTKQLRRIKQMKRKDELGSDIEEGDEKDTTDRVAWGNRRSKFYGGDISDDDLDLSGSENEESAAVLEEKEALTLQKKMAAELDDLDFGLDIFKKEKKTKDKDKTETKIEKDLSKLSKKEKLQLLKKESPEMLPLIEDFQTKLKEAMDVFLPLGKLVKEGKIQGKAAEYVESKLQLALNYCTNISFYMMLKSKQIPVHNHPVIKRLVQYRNLMKQLEPVDLKLKDEIDDIMKRLKNGEDFSFGEPEPKTFVRRKSLKASRRKMEDKKLSQLMSDSEEEEAIPVPSKKKKRGEEGQYETKDEKAALEYYQMMKAGRKPSQDSDEEEGSDVENDDVPEDVNNEEELDDEEDDEGKRAITYQIQKNKGLTASKKKELRNPRVKHRMKYRKAKIRRRGQVREARTEVTRYGGEVSGIRAGMKRSIKMKA</sequence>
<dbReference type="GO" id="GO:0000462">
    <property type="term" value="P:maturation of SSU-rRNA from tricistronic rRNA transcript (SSU-rRNA, 5.8S rRNA, LSU-rRNA)"/>
    <property type="evidence" value="ECO:0007669"/>
    <property type="project" value="TreeGrafter"/>
</dbReference>
<evidence type="ECO:0000256" key="3">
    <source>
        <dbReference type="ARBA" id="ARBA00022553"/>
    </source>
</evidence>
<evidence type="ECO:0000256" key="1">
    <source>
        <dbReference type="ARBA" id="ARBA00004123"/>
    </source>
</evidence>
<proteinExistence type="inferred from homology"/>
<keyword evidence="4" id="KW-0539">Nucleus</keyword>
<gene>
    <name evidence="7" type="ORF">FSP39_021428</name>
</gene>
<evidence type="ECO:0000313" key="7">
    <source>
        <dbReference type="EMBL" id="KAK3091637.1"/>
    </source>
</evidence>
<dbReference type="Proteomes" id="UP001186944">
    <property type="component" value="Unassembled WGS sequence"/>
</dbReference>
<dbReference type="AlphaFoldDB" id="A0AA88XSN4"/>
<feature type="region of interest" description="Disordered" evidence="5">
    <location>
        <begin position="20"/>
        <end position="57"/>
    </location>
</feature>
<dbReference type="PANTHER" id="PTHR13237:SF8">
    <property type="entry name" value="SOMETHING ABOUT SILENCING PROTEIN 10"/>
    <property type="match status" value="1"/>
</dbReference>
<feature type="region of interest" description="Disordered" evidence="5">
    <location>
        <begin position="420"/>
        <end position="509"/>
    </location>
</feature>
<keyword evidence="8" id="KW-1185">Reference proteome</keyword>
<dbReference type="InterPro" id="IPR007146">
    <property type="entry name" value="Sas10/Utp3/C1D"/>
</dbReference>
<comment type="similarity">
    <text evidence="2">Belongs to the SAS10 family.</text>
</comment>
<dbReference type="Pfam" id="PF09368">
    <property type="entry name" value="Sas10"/>
    <property type="match status" value="1"/>
</dbReference>